<evidence type="ECO:0000313" key="7">
    <source>
        <dbReference type="Proteomes" id="UP000010799"/>
    </source>
</evidence>
<dbReference type="Pfam" id="PF00829">
    <property type="entry name" value="Ribosomal_L21p"/>
    <property type="match status" value="1"/>
</dbReference>
<proteinExistence type="inferred from homology"/>
<dbReference type="InterPro" id="IPR028909">
    <property type="entry name" value="bL21-like"/>
</dbReference>
<comment type="function">
    <text evidence="4 5">This protein binds to 23S rRNA in the presence of protein L20.</text>
</comment>
<evidence type="ECO:0000256" key="2">
    <source>
        <dbReference type="ARBA" id="ARBA00022980"/>
    </source>
</evidence>
<dbReference type="eggNOG" id="COG0261">
    <property type="taxonomic scope" value="Bacteria"/>
</dbReference>
<dbReference type="Proteomes" id="UP000010799">
    <property type="component" value="Chromosome"/>
</dbReference>
<sequence length="104" mass="11772">MFAVIKAGGKQHRVAANDIIEIEKINAKDGETINFDEVLAIGMDEDFHIGSPFVDGACVKAEVVKQMRSKKVIIFKKRRRQNSKRTRGHRQHMTVVRVTDIIPS</sequence>
<dbReference type="STRING" id="1215343.B488_12050"/>
<keyword evidence="3 4" id="KW-0687">Ribonucleoprotein</keyword>
<name>L0EW60_LIBCB</name>
<dbReference type="EMBL" id="CP003789">
    <property type="protein sequence ID" value="AGA65197.1"/>
    <property type="molecule type" value="Genomic_DNA"/>
</dbReference>
<comment type="subunit">
    <text evidence="4">Part of the 50S ribosomal subunit. Contacts protein L20.</text>
</comment>
<dbReference type="HOGENOM" id="CLU_061463_3_2_5"/>
<organism evidence="6 7">
    <name type="scientific">Liberibacter crescens (strain BT-1)</name>
    <dbReference type="NCBI Taxonomy" id="1215343"/>
    <lineage>
        <taxon>Bacteria</taxon>
        <taxon>Pseudomonadati</taxon>
        <taxon>Pseudomonadota</taxon>
        <taxon>Alphaproteobacteria</taxon>
        <taxon>Hyphomicrobiales</taxon>
        <taxon>Rhizobiaceae</taxon>
        <taxon>Liberibacter</taxon>
    </lineage>
</organism>
<keyword evidence="7" id="KW-1185">Reference proteome</keyword>
<accession>L0EW60</accession>
<evidence type="ECO:0000313" key="6">
    <source>
        <dbReference type="EMBL" id="AGA65197.1"/>
    </source>
</evidence>
<dbReference type="GO" id="GO:0019843">
    <property type="term" value="F:rRNA binding"/>
    <property type="evidence" value="ECO:0007669"/>
    <property type="project" value="UniProtKB-UniRule"/>
</dbReference>
<dbReference type="InterPro" id="IPR001787">
    <property type="entry name" value="Ribosomal_bL21"/>
</dbReference>
<dbReference type="PANTHER" id="PTHR21349">
    <property type="entry name" value="50S RIBOSOMAL PROTEIN L21"/>
    <property type="match status" value="1"/>
</dbReference>
<protein>
    <recommendedName>
        <fullName evidence="4">Large ribosomal subunit protein bL21</fullName>
    </recommendedName>
</protein>
<gene>
    <name evidence="4" type="primary">rplU</name>
    <name evidence="6" type="ordered locus">B488_12050</name>
</gene>
<dbReference type="KEGG" id="lcc:B488_12050"/>
<dbReference type="GO" id="GO:1990904">
    <property type="term" value="C:ribonucleoprotein complex"/>
    <property type="evidence" value="ECO:0007669"/>
    <property type="project" value="UniProtKB-KW"/>
</dbReference>
<dbReference type="GO" id="GO:0006412">
    <property type="term" value="P:translation"/>
    <property type="evidence" value="ECO:0007669"/>
    <property type="project" value="UniProtKB-UniRule"/>
</dbReference>
<dbReference type="SUPFAM" id="SSF141091">
    <property type="entry name" value="L21p-like"/>
    <property type="match status" value="1"/>
</dbReference>
<dbReference type="GO" id="GO:0005737">
    <property type="term" value="C:cytoplasm"/>
    <property type="evidence" value="ECO:0007669"/>
    <property type="project" value="UniProtKB-ARBA"/>
</dbReference>
<dbReference type="NCBIfam" id="TIGR00061">
    <property type="entry name" value="L21"/>
    <property type="match status" value="1"/>
</dbReference>
<evidence type="ECO:0000256" key="5">
    <source>
        <dbReference type="RuleBase" id="RU000562"/>
    </source>
</evidence>
<evidence type="ECO:0000256" key="3">
    <source>
        <dbReference type="ARBA" id="ARBA00023274"/>
    </source>
</evidence>
<dbReference type="InterPro" id="IPR036164">
    <property type="entry name" value="bL21-like_sf"/>
</dbReference>
<evidence type="ECO:0000256" key="4">
    <source>
        <dbReference type="HAMAP-Rule" id="MF_01363"/>
    </source>
</evidence>
<dbReference type="AlphaFoldDB" id="L0EW60"/>
<keyword evidence="4 5" id="KW-0699">rRNA-binding</keyword>
<evidence type="ECO:0000256" key="1">
    <source>
        <dbReference type="ARBA" id="ARBA00008563"/>
    </source>
</evidence>
<dbReference type="HAMAP" id="MF_01363">
    <property type="entry name" value="Ribosomal_bL21"/>
    <property type="match status" value="1"/>
</dbReference>
<comment type="similarity">
    <text evidence="1 4 5">Belongs to the bacterial ribosomal protein bL21 family.</text>
</comment>
<dbReference type="RefSeq" id="WP_015273622.1">
    <property type="nucleotide sequence ID" value="NC_019907.1"/>
</dbReference>
<keyword evidence="2 4" id="KW-0689">Ribosomal protein</keyword>
<reference evidence="6 7" key="1">
    <citation type="journal article" date="2012" name="Stand. Genomic Sci.">
        <title>Complete genome sequence of Liberibacter crescens BT-1.</title>
        <authorList>
            <person name="Leonard M.T."/>
            <person name="Fagen J.R."/>
            <person name="Davis-Richardson A.G."/>
            <person name="Davis M.J."/>
            <person name="Triplett E.W."/>
        </authorList>
    </citation>
    <scope>NUCLEOTIDE SEQUENCE [LARGE SCALE GENOMIC DNA]</scope>
    <source>
        <strain evidence="6 7">BT-1</strain>
    </source>
</reference>
<dbReference type="PATRIC" id="fig|1215343.11.peg.1243"/>
<dbReference type="PANTHER" id="PTHR21349:SF0">
    <property type="entry name" value="LARGE RIBOSOMAL SUBUNIT PROTEIN BL21M"/>
    <property type="match status" value="1"/>
</dbReference>
<dbReference type="GO" id="GO:0003735">
    <property type="term" value="F:structural constituent of ribosome"/>
    <property type="evidence" value="ECO:0007669"/>
    <property type="project" value="InterPro"/>
</dbReference>
<keyword evidence="4 5" id="KW-0694">RNA-binding</keyword>
<dbReference type="GO" id="GO:0005840">
    <property type="term" value="C:ribosome"/>
    <property type="evidence" value="ECO:0007669"/>
    <property type="project" value="UniProtKB-KW"/>
</dbReference>